<feature type="transmembrane region" description="Helical" evidence="7">
    <location>
        <begin position="21"/>
        <end position="40"/>
    </location>
</feature>
<evidence type="ECO:0000259" key="8">
    <source>
        <dbReference type="PROSITE" id="PS50928"/>
    </source>
</evidence>
<evidence type="ECO:0000256" key="5">
    <source>
        <dbReference type="ARBA" id="ARBA00022989"/>
    </source>
</evidence>
<keyword evidence="3" id="KW-1003">Cell membrane</keyword>
<feature type="transmembrane region" description="Helical" evidence="7">
    <location>
        <begin position="217"/>
        <end position="237"/>
    </location>
</feature>
<feature type="transmembrane region" description="Helical" evidence="7">
    <location>
        <begin position="275"/>
        <end position="294"/>
    </location>
</feature>
<dbReference type="EMBL" id="BQNJ01000002">
    <property type="protein sequence ID" value="GKH02622.1"/>
    <property type="molecule type" value="Genomic_DNA"/>
</dbReference>
<gene>
    <name evidence="9" type="primary">cebF</name>
    <name evidence="9" type="ORF">CE91St55_46030</name>
</gene>
<evidence type="ECO:0000256" key="7">
    <source>
        <dbReference type="RuleBase" id="RU363032"/>
    </source>
</evidence>
<feature type="transmembrane region" description="Helical" evidence="7">
    <location>
        <begin position="166"/>
        <end position="188"/>
    </location>
</feature>
<dbReference type="PROSITE" id="PS50928">
    <property type="entry name" value="ABC_TM1"/>
    <property type="match status" value="1"/>
</dbReference>
<dbReference type="Gene3D" id="1.10.3720.10">
    <property type="entry name" value="MetI-like"/>
    <property type="match status" value="1"/>
</dbReference>
<comment type="subcellular location">
    <subcellularLocation>
        <location evidence="1 7">Cell membrane</location>
        <topology evidence="1 7">Multi-pass membrane protein</topology>
    </subcellularLocation>
</comment>
<evidence type="ECO:0000313" key="10">
    <source>
        <dbReference type="Proteomes" id="UP001055091"/>
    </source>
</evidence>
<comment type="caution">
    <text evidence="9">The sequence shown here is derived from an EMBL/GenBank/DDBJ whole genome shotgun (WGS) entry which is preliminary data.</text>
</comment>
<accession>A0AA37JKF9</accession>
<keyword evidence="2 7" id="KW-0813">Transport</keyword>
<protein>
    <submittedName>
        <fullName evidence="9">Sugar ABC transporter permease</fullName>
    </submittedName>
</protein>
<evidence type="ECO:0000256" key="2">
    <source>
        <dbReference type="ARBA" id="ARBA00022448"/>
    </source>
</evidence>
<sequence length="300" mass="33451">MLLNNSGIDSQTGEGMKKKTIIPYLFITPFLIAFVLFFVYPAGYSLYLSFLKYKGYGEATFVGFQNYKALLTYALFWKSLGNTAFYFLAHFVPVMAGAFLFALAMQSSYIGRAQKVIKPVLFLPQVVPLVASALIFKIIFSTNSGALNQITGLHVKWLEDPGLLKWPVVFLIIWRSVGWFMVIFLAGLTTISSDLNEAATLDGANNWQRITKITIPLMKPIFLFAFVTDVISSFKIYTEPNVMMVETGTIPVDAQPVMNIITNHIKGGNFGMASAAGWILFLIILVVSLAQLFLMKNKED</sequence>
<feature type="domain" description="ABC transmembrane type-1" evidence="8">
    <location>
        <begin position="80"/>
        <end position="291"/>
    </location>
</feature>
<dbReference type="PANTHER" id="PTHR43227">
    <property type="entry name" value="BLL4140 PROTEIN"/>
    <property type="match status" value="1"/>
</dbReference>
<comment type="similarity">
    <text evidence="7">Belongs to the binding-protein-dependent transport system permease family.</text>
</comment>
<reference evidence="9" key="1">
    <citation type="submission" date="2022-01" db="EMBL/GenBank/DDBJ databases">
        <title>Novel bile acid biosynthetic pathways are enriched in the microbiome of centenarians.</title>
        <authorList>
            <person name="Sato Y."/>
            <person name="Atarashi K."/>
            <person name="Plichta R.D."/>
            <person name="Arai Y."/>
            <person name="Sasajima S."/>
            <person name="Kearney M.S."/>
            <person name="Suda W."/>
            <person name="Takeshita K."/>
            <person name="Sasaki T."/>
            <person name="Okamoto S."/>
            <person name="Skelly N.A."/>
            <person name="Okamura Y."/>
            <person name="Vlamakis H."/>
            <person name="Li Y."/>
            <person name="Tanoue T."/>
            <person name="Takei H."/>
            <person name="Nittono H."/>
            <person name="Narushima S."/>
            <person name="Irie J."/>
            <person name="Itoh H."/>
            <person name="Moriya K."/>
            <person name="Sugiura Y."/>
            <person name="Suematsu M."/>
            <person name="Moritoki N."/>
            <person name="Shibata S."/>
            <person name="Littman R.D."/>
            <person name="Fischbach A.M."/>
            <person name="Uwamino Y."/>
            <person name="Inoue T."/>
            <person name="Honda A."/>
            <person name="Hattori M."/>
            <person name="Murai T."/>
            <person name="Xavier J.R."/>
            <person name="Hirose N."/>
            <person name="Honda K."/>
        </authorList>
    </citation>
    <scope>NUCLEOTIDE SEQUENCE</scope>
    <source>
        <strain evidence="9">CE91-St55</strain>
    </source>
</reference>
<dbReference type="InterPro" id="IPR000515">
    <property type="entry name" value="MetI-like"/>
</dbReference>
<dbReference type="Pfam" id="PF00528">
    <property type="entry name" value="BPD_transp_1"/>
    <property type="match status" value="1"/>
</dbReference>
<proteinExistence type="inferred from homology"/>
<evidence type="ECO:0000256" key="1">
    <source>
        <dbReference type="ARBA" id="ARBA00004651"/>
    </source>
</evidence>
<dbReference type="InterPro" id="IPR050809">
    <property type="entry name" value="UgpAE/MalFG_permease"/>
</dbReference>
<keyword evidence="4 7" id="KW-0812">Transmembrane</keyword>
<evidence type="ECO:0000256" key="4">
    <source>
        <dbReference type="ARBA" id="ARBA00022692"/>
    </source>
</evidence>
<evidence type="ECO:0000313" key="9">
    <source>
        <dbReference type="EMBL" id="GKH02622.1"/>
    </source>
</evidence>
<feature type="transmembrane region" description="Helical" evidence="7">
    <location>
        <begin position="84"/>
        <end position="104"/>
    </location>
</feature>
<organism evidence="9 10">
    <name type="scientific">Hungatella hathewayi</name>
    <dbReference type="NCBI Taxonomy" id="154046"/>
    <lineage>
        <taxon>Bacteria</taxon>
        <taxon>Bacillati</taxon>
        <taxon>Bacillota</taxon>
        <taxon>Clostridia</taxon>
        <taxon>Lachnospirales</taxon>
        <taxon>Lachnospiraceae</taxon>
        <taxon>Hungatella</taxon>
    </lineage>
</organism>
<dbReference type="GO" id="GO:0005886">
    <property type="term" value="C:plasma membrane"/>
    <property type="evidence" value="ECO:0007669"/>
    <property type="project" value="UniProtKB-SubCell"/>
</dbReference>
<dbReference type="AlphaFoldDB" id="A0AA37JKF9"/>
<evidence type="ECO:0000256" key="3">
    <source>
        <dbReference type="ARBA" id="ARBA00022475"/>
    </source>
</evidence>
<evidence type="ECO:0000256" key="6">
    <source>
        <dbReference type="ARBA" id="ARBA00023136"/>
    </source>
</evidence>
<dbReference type="SUPFAM" id="SSF161098">
    <property type="entry name" value="MetI-like"/>
    <property type="match status" value="1"/>
</dbReference>
<feature type="transmembrane region" description="Helical" evidence="7">
    <location>
        <begin position="116"/>
        <end position="140"/>
    </location>
</feature>
<dbReference type="InterPro" id="IPR035906">
    <property type="entry name" value="MetI-like_sf"/>
</dbReference>
<dbReference type="CDD" id="cd06261">
    <property type="entry name" value="TM_PBP2"/>
    <property type="match status" value="1"/>
</dbReference>
<dbReference type="Proteomes" id="UP001055091">
    <property type="component" value="Unassembled WGS sequence"/>
</dbReference>
<name>A0AA37JKF9_9FIRM</name>
<keyword evidence="5 7" id="KW-1133">Transmembrane helix</keyword>
<dbReference type="GO" id="GO:0055085">
    <property type="term" value="P:transmembrane transport"/>
    <property type="evidence" value="ECO:0007669"/>
    <property type="project" value="InterPro"/>
</dbReference>
<keyword evidence="6 7" id="KW-0472">Membrane</keyword>
<dbReference type="PANTHER" id="PTHR43227:SF11">
    <property type="entry name" value="BLL4140 PROTEIN"/>
    <property type="match status" value="1"/>
</dbReference>